<sequence>MIAKTFCAFQAFAGPALEESVQQELENRMDRLTADGANWRWPTAEEVEAYTFADVGGGSEAIRRRMVASSRMSTVYGGQLEAAAA</sequence>
<proteinExistence type="predicted"/>
<name>A0AAN7UFI6_9PEZI</name>
<organism evidence="1 2">
    <name type="scientific">Xylaria bambusicola</name>
    <dbReference type="NCBI Taxonomy" id="326684"/>
    <lineage>
        <taxon>Eukaryota</taxon>
        <taxon>Fungi</taxon>
        <taxon>Dikarya</taxon>
        <taxon>Ascomycota</taxon>
        <taxon>Pezizomycotina</taxon>
        <taxon>Sordariomycetes</taxon>
        <taxon>Xylariomycetidae</taxon>
        <taxon>Xylariales</taxon>
        <taxon>Xylariaceae</taxon>
        <taxon>Xylaria</taxon>
    </lineage>
</organism>
<protein>
    <submittedName>
        <fullName evidence="1">Uncharacterized protein</fullName>
    </submittedName>
</protein>
<keyword evidence="2" id="KW-1185">Reference proteome</keyword>
<dbReference type="AlphaFoldDB" id="A0AAN7UFI6"/>
<evidence type="ECO:0000313" key="1">
    <source>
        <dbReference type="EMBL" id="KAK5625229.1"/>
    </source>
</evidence>
<evidence type="ECO:0000313" key="2">
    <source>
        <dbReference type="Proteomes" id="UP001305414"/>
    </source>
</evidence>
<gene>
    <name evidence="1" type="ORF">RRF57_000945</name>
</gene>
<dbReference type="Proteomes" id="UP001305414">
    <property type="component" value="Unassembled WGS sequence"/>
</dbReference>
<reference evidence="1 2" key="1">
    <citation type="submission" date="2023-10" db="EMBL/GenBank/DDBJ databases">
        <title>Draft genome sequence of Xylaria bambusicola isolate GMP-LS, the root and basal stem rot pathogen of sugarcane in Indonesia.</title>
        <authorList>
            <person name="Selvaraj P."/>
            <person name="Muralishankar V."/>
            <person name="Muruganantham S."/>
            <person name="Sp S."/>
            <person name="Haryani S."/>
            <person name="Lau K.J.X."/>
            <person name="Naqvi N.I."/>
        </authorList>
    </citation>
    <scope>NUCLEOTIDE SEQUENCE [LARGE SCALE GENOMIC DNA]</scope>
    <source>
        <strain evidence="1">GMP-LS</strain>
    </source>
</reference>
<accession>A0AAN7UFI6</accession>
<comment type="caution">
    <text evidence="1">The sequence shown here is derived from an EMBL/GenBank/DDBJ whole genome shotgun (WGS) entry which is preliminary data.</text>
</comment>
<dbReference type="EMBL" id="JAWHQM010000002">
    <property type="protein sequence ID" value="KAK5625229.1"/>
    <property type="molecule type" value="Genomic_DNA"/>
</dbReference>